<feature type="region of interest" description="Disordered" evidence="8">
    <location>
        <begin position="254"/>
        <end position="303"/>
    </location>
</feature>
<feature type="region of interest" description="Disordered" evidence="8">
    <location>
        <begin position="1"/>
        <end position="23"/>
    </location>
</feature>
<dbReference type="GO" id="GO:0005201">
    <property type="term" value="F:extracellular matrix structural constituent"/>
    <property type="evidence" value="ECO:0007669"/>
    <property type="project" value="InterPro"/>
</dbReference>
<dbReference type="EMBL" id="JAFJMO010000006">
    <property type="protein sequence ID" value="KAJ8274367.1"/>
    <property type="molecule type" value="Genomic_DNA"/>
</dbReference>
<dbReference type="OrthoDB" id="10071882at2759"/>
<keyword evidence="4" id="KW-0677">Repeat</keyword>
<dbReference type="InterPro" id="IPR016187">
    <property type="entry name" value="CTDL_fold"/>
</dbReference>
<keyword evidence="11" id="KW-1185">Reference proteome</keyword>
<keyword evidence="5" id="KW-0084">Basement membrane</keyword>
<evidence type="ECO:0000256" key="6">
    <source>
        <dbReference type="ARBA" id="ARBA00023119"/>
    </source>
</evidence>
<evidence type="ECO:0000256" key="3">
    <source>
        <dbReference type="ARBA" id="ARBA00022530"/>
    </source>
</evidence>
<dbReference type="Proteomes" id="UP001152803">
    <property type="component" value="Unassembled WGS sequence"/>
</dbReference>
<dbReference type="InterPro" id="IPR001442">
    <property type="entry name" value="Collagen_IV_NC"/>
</dbReference>
<feature type="domain" description="Collagen IV NC1" evidence="9">
    <location>
        <begin position="314"/>
        <end position="538"/>
    </location>
</feature>
<feature type="compositionally biased region" description="Basic and acidic residues" evidence="8">
    <location>
        <begin position="1"/>
        <end position="13"/>
    </location>
</feature>
<dbReference type="SUPFAM" id="SSF56436">
    <property type="entry name" value="C-type lectin-like"/>
    <property type="match status" value="2"/>
</dbReference>
<evidence type="ECO:0000259" key="9">
    <source>
        <dbReference type="PROSITE" id="PS51403"/>
    </source>
</evidence>
<dbReference type="PANTHER" id="PTHR14619:SF7">
    <property type="match status" value="1"/>
</dbReference>
<evidence type="ECO:0000313" key="10">
    <source>
        <dbReference type="EMBL" id="KAJ8274367.1"/>
    </source>
</evidence>
<reference evidence="10" key="1">
    <citation type="journal article" date="2023" name="Science">
        <title>Genome structures resolve the early diversification of teleost fishes.</title>
        <authorList>
            <person name="Parey E."/>
            <person name="Louis A."/>
            <person name="Montfort J."/>
            <person name="Bouchez O."/>
            <person name="Roques C."/>
            <person name="Iampietro C."/>
            <person name="Lluch J."/>
            <person name="Castinel A."/>
            <person name="Donnadieu C."/>
            <person name="Desvignes T."/>
            <person name="Floi Bucao C."/>
            <person name="Jouanno E."/>
            <person name="Wen M."/>
            <person name="Mejri S."/>
            <person name="Dirks R."/>
            <person name="Jansen H."/>
            <person name="Henkel C."/>
            <person name="Chen W.J."/>
            <person name="Zahm M."/>
            <person name="Cabau C."/>
            <person name="Klopp C."/>
            <person name="Thompson A.W."/>
            <person name="Robinson-Rechavi M."/>
            <person name="Braasch I."/>
            <person name="Lecointre G."/>
            <person name="Bobe J."/>
            <person name="Postlethwait J.H."/>
            <person name="Berthelot C."/>
            <person name="Roest Crollius H."/>
            <person name="Guiguen Y."/>
        </authorList>
    </citation>
    <scope>NUCLEOTIDE SEQUENCE</scope>
    <source>
        <strain evidence="10">Concon-B</strain>
    </source>
</reference>
<dbReference type="AlphaFoldDB" id="A0A9Q1DKR2"/>
<feature type="compositionally biased region" description="Basic and acidic residues" evidence="8">
    <location>
        <begin position="272"/>
        <end position="282"/>
    </location>
</feature>
<evidence type="ECO:0000313" key="11">
    <source>
        <dbReference type="Proteomes" id="UP001152803"/>
    </source>
</evidence>
<dbReference type="InterPro" id="IPR036954">
    <property type="entry name" value="Collagen_IV_NC_sf"/>
</dbReference>
<organism evidence="10 11">
    <name type="scientific">Conger conger</name>
    <name type="common">Conger eel</name>
    <name type="synonym">Muraena conger</name>
    <dbReference type="NCBI Taxonomy" id="82655"/>
    <lineage>
        <taxon>Eukaryota</taxon>
        <taxon>Metazoa</taxon>
        <taxon>Chordata</taxon>
        <taxon>Craniata</taxon>
        <taxon>Vertebrata</taxon>
        <taxon>Euteleostomi</taxon>
        <taxon>Actinopterygii</taxon>
        <taxon>Neopterygii</taxon>
        <taxon>Teleostei</taxon>
        <taxon>Anguilliformes</taxon>
        <taxon>Congridae</taxon>
        <taxon>Conger</taxon>
    </lineage>
</organism>
<sequence length="538" mass="59202">MEVLEPKETKDPLENQDPGASLDRLGIMDPTVYQDFQGHMALQVFRGLPAFRGHPDLEGTRAMTAFRVPQGRRENQVHHLGIQVRKVNPDILAVMHWGPQDHPGTRDTQVRGDILVPVVTLEKTQPVLLAQKGCPVLTAVPELPDYKDLQALQEVTLGILVHRDNREVPDCLGLKVKWGPLDTQDKSVREGILVHILAPRAPPERKAPQGHQAQKDMHSTGKLFWPQAIEGQLETQDFQGLLAPQVPQENKALKGFLGPKASPDAAARGTRVFRDRKERRAAQDSQGSRGTRASQDGEASGVSRGVVPAVHVESFLITRHSQTTKDPPCPAGSTKIYSGYSLLYIKANDRGHGQDLGTLGSCLRHFSTMPFLFCGINGTCWYSSRNDDSYWLSTAAEMPEGMGLIPATEMPKFISRCSVCETSRNTIAVHSQTSETPVCPQGWGSVWTGFSFAMQTAAGAEGSGQPLASPGSCLETFRQVPFIECHGDGNCNYYPDSYSYWLASLDPNNMFGKPVPQTVKWPRLESVVSRCQVCMKVM</sequence>
<keyword evidence="7" id="KW-1015">Disulfide bond</keyword>
<feature type="compositionally biased region" description="Polar residues" evidence="8">
    <location>
        <begin position="283"/>
        <end position="294"/>
    </location>
</feature>
<keyword evidence="3" id="KW-0272">Extracellular matrix</keyword>
<dbReference type="PROSITE" id="PS51403">
    <property type="entry name" value="NC1_IV"/>
    <property type="match status" value="1"/>
</dbReference>
<accession>A0A9Q1DKR2</accession>
<dbReference type="SMART" id="SM00111">
    <property type="entry name" value="C4"/>
    <property type="match status" value="2"/>
</dbReference>
<evidence type="ECO:0000256" key="8">
    <source>
        <dbReference type="SAM" id="MobiDB-lite"/>
    </source>
</evidence>
<gene>
    <name evidence="10" type="ORF">COCON_G00089920</name>
</gene>
<dbReference type="GO" id="GO:0005581">
    <property type="term" value="C:collagen trimer"/>
    <property type="evidence" value="ECO:0007669"/>
    <property type="project" value="UniProtKB-KW"/>
</dbReference>
<comment type="subcellular location">
    <subcellularLocation>
        <location evidence="1">Secreted</location>
        <location evidence="1">Extracellular space</location>
        <location evidence="1">Extracellular matrix</location>
        <location evidence="1">Basement membrane</location>
    </subcellularLocation>
</comment>
<dbReference type="FunFam" id="2.170.240.10:FF:000001">
    <property type="entry name" value="Collagen IV alpha 1 chain"/>
    <property type="match status" value="1"/>
</dbReference>
<evidence type="ECO:0000256" key="5">
    <source>
        <dbReference type="ARBA" id="ARBA00022869"/>
    </source>
</evidence>
<comment type="caution">
    <text evidence="10">The sequence shown here is derived from an EMBL/GenBank/DDBJ whole genome shotgun (WGS) entry which is preliminary data.</text>
</comment>
<dbReference type="PANTHER" id="PTHR14619">
    <property type="entry name" value="NEURON-DERIVED NEUROTROPHIC FACTOR"/>
    <property type="match status" value="1"/>
</dbReference>
<name>A0A9Q1DKR2_CONCO</name>
<evidence type="ECO:0000256" key="4">
    <source>
        <dbReference type="ARBA" id="ARBA00022737"/>
    </source>
</evidence>
<dbReference type="GO" id="GO:0005604">
    <property type="term" value="C:basement membrane"/>
    <property type="evidence" value="ECO:0007669"/>
    <property type="project" value="UniProtKB-SubCell"/>
</dbReference>
<evidence type="ECO:0000256" key="7">
    <source>
        <dbReference type="ARBA" id="ARBA00023157"/>
    </source>
</evidence>
<keyword evidence="6" id="KW-0176">Collagen</keyword>
<proteinExistence type="predicted"/>
<dbReference type="Gene3D" id="2.170.240.10">
    <property type="entry name" value="Collagen IV, non-collagenous"/>
    <property type="match status" value="1"/>
</dbReference>
<evidence type="ECO:0000256" key="1">
    <source>
        <dbReference type="ARBA" id="ARBA00004302"/>
    </source>
</evidence>
<dbReference type="InterPro" id="IPR019326">
    <property type="entry name" value="NDNF"/>
</dbReference>
<dbReference type="Pfam" id="PF01413">
    <property type="entry name" value="C4"/>
    <property type="match status" value="2"/>
</dbReference>
<protein>
    <recommendedName>
        <fullName evidence="9">Collagen IV NC1 domain-containing protein</fullName>
    </recommendedName>
</protein>
<keyword evidence="2" id="KW-0964">Secreted</keyword>
<evidence type="ECO:0000256" key="2">
    <source>
        <dbReference type="ARBA" id="ARBA00022525"/>
    </source>
</evidence>